<keyword evidence="2" id="KW-0175">Coiled coil</keyword>
<dbReference type="AlphaFoldDB" id="A0AA39IKU7"/>
<dbReference type="PANTHER" id="PTHR12499">
    <property type="entry name" value="OPTIC ATROPHY 3 PROTEIN OPA3"/>
    <property type="match status" value="1"/>
</dbReference>
<evidence type="ECO:0000313" key="3">
    <source>
        <dbReference type="EMBL" id="KAK0424914.1"/>
    </source>
</evidence>
<dbReference type="GO" id="GO:0005739">
    <property type="term" value="C:mitochondrion"/>
    <property type="evidence" value="ECO:0007669"/>
    <property type="project" value="TreeGrafter"/>
</dbReference>
<comment type="similarity">
    <text evidence="1">Belongs to the OPA3 family.</text>
</comment>
<dbReference type="EMBL" id="JAUCMV010000001">
    <property type="protein sequence ID" value="KAK0424914.1"/>
    <property type="molecule type" value="Genomic_DNA"/>
</dbReference>
<proteinExistence type="inferred from homology"/>
<evidence type="ECO:0000256" key="1">
    <source>
        <dbReference type="ARBA" id="ARBA00007584"/>
    </source>
</evidence>
<sequence length="182" mass="20724">MGEGLGGGRGLPIATLFYYLVRMLSQPASEALLGYGKNHPWFSSRVLVPLGRRLHRLNREVLMAKVKLRKPVKLPPVSEAAALGQATEFIHQIVMFLYSLGVVSIFYSYREWKTANEARIGDIERAKVVFSERQEEFRRDIERCAKMVEEFQNLAKEEAIRREAAKLGLKKETVQRTLGESS</sequence>
<protein>
    <submittedName>
        <fullName evidence="3">Uncharacterized protein</fullName>
    </submittedName>
</protein>
<accession>A0AA39IKU7</accession>
<dbReference type="Proteomes" id="UP001175271">
    <property type="component" value="Unassembled WGS sequence"/>
</dbReference>
<comment type="caution">
    <text evidence="3">The sequence shown here is derived from an EMBL/GenBank/DDBJ whole genome shotgun (WGS) entry which is preliminary data.</text>
</comment>
<name>A0AA39IKU7_9BILA</name>
<dbReference type="Pfam" id="PF07047">
    <property type="entry name" value="OPA3"/>
    <property type="match status" value="1"/>
</dbReference>
<reference evidence="3" key="1">
    <citation type="submission" date="2023-06" db="EMBL/GenBank/DDBJ databases">
        <title>Genomic analysis of the entomopathogenic nematode Steinernema hermaphroditum.</title>
        <authorList>
            <person name="Schwarz E.M."/>
            <person name="Heppert J.K."/>
            <person name="Baniya A."/>
            <person name="Schwartz H.T."/>
            <person name="Tan C.-H."/>
            <person name="Antoshechkin I."/>
            <person name="Sternberg P.W."/>
            <person name="Goodrich-Blair H."/>
            <person name="Dillman A.R."/>
        </authorList>
    </citation>
    <scope>NUCLEOTIDE SEQUENCE</scope>
    <source>
        <strain evidence="3">PS9179</strain>
        <tissue evidence="3">Whole animal</tissue>
    </source>
</reference>
<evidence type="ECO:0000313" key="4">
    <source>
        <dbReference type="Proteomes" id="UP001175271"/>
    </source>
</evidence>
<dbReference type="InterPro" id="IPR010754">
    <property type="entry name" value="OPA3-like"/>
</dbReference>
<gene>
    <name evidence="3" type="ORF">QR680_008923</name>
</gene>
<evidence type="ECO:0000256" key="2">
    <source>
        <dbReference type="ARBA" id="ARBA00023054"/>
    </source>
</evidence>
<dbReference type="PANTHER" id="PTHR12499:SF0">
    <property type="entry name" value="OPTIC ATROPHY 3 PROTEIN"/>
    <property type="match status" value="1"/>
</dbReference>
<dbReference type="GO" id="GO:0019216">
    <property type="term" value="P:regulation of lipid metabolic process"/>
    <property type="evidence" value="ECO:0007669"/>
    <property type="project" value="TreeGrafter"/>
</dbReference>
<keyword evidence="4" id="KW-1185">Reference proteome</keyword>
<organism evidence="3 4">
    <name type="scientific">Steinernema hermaphroditum</name>
    <dbReference type="NCBI Taxonomy" id="289476"/>
    <lineage>
        <taxon>Eukaryota</taxon>
        <taxon>Metazoa</taxon>
        <taxon>Ecdysozoa</taxon>
        <taxon>Nematoda</taxon>
        <taxon>Chromadorea</taxon>
        <taxon>Rhabditida</taxon>
        <taxon>Tylenchina</taxon>
        <taxon>Panagrolaimomorpha</taxon>
        <taxon>Strongyloidoidea</taxon>
        <taxon>Steinernematidae</taxon>
        <taxon>Steinernema</taxon>
    </lineage>
</organism>